<dbReference type="RefSeq" id="WP_184663927.1">
    <property type="nucleotide sequence ID" value="NZ_JACHHB010000006.1"/>
</dbReference>
<evidence type="ECO:0000313" key="8">
    <source>
        <dbReference type="EMBL" id="MBB5173483.1"/>
    </source>
</evidence>
<reference evidence="8 9" key="1">
    <citation type="submission" date="2020-08" db="EMBL/GenBank/DDBJ databases">
        <title>Genomic Encyclopedia of Type Strains, Phase IV (KMG-IV): sequencing the most valuable type-strain genomes for metagenomic binning, comparative biology and taxonomic classification.</title>
        <authorList>
            <person name="Goeker M."/>
        </authorList>
    </citation>
    <scope>NUCLEOTIDE SEQUENCE [LARGE SCALE GENOMIC DNA]</scope>
    <source>
        <strain evidence="8 9">DSM 24696</strain>
    </source>
</reference>
<evidence type="ECO:0000256" key="5">
    <source>
        <dbReference type="ARBA" id="ARBA00023136"/>
    </source>
</evidence>
<protein>
    <submittedName>
        <fullName evidence="8">Tight adherence protein B</fullName>
    </submittedName>
</protein>
<dbReference type="GO" id="GO:0005886">
    <property type="term" value="C:plasma membrane"/>
    <property type="evidence" value="ECO:0007669"/>
    <property type="project" value="UniProtKB-SubCell"/>
</dbReference>
<keyword evidence="2" id="KW-1003">Cell membrane</keyword>
<feature type="transmembrane region" description="Helical" evidence="6">
    <location>
        <begin position="6"/>
        <end position="21"/>
    </location>
</feature>
<dbReference type="AlphaFoldDB" id="A0A840QQ79"/>
<keyword evidence="5 6" id="KW-0472">Membrane</keyword>
<keyword evidence="9" id="KW-1185">Reference proteome</keyword>
<dbReference type="InterPro" id="IPR018076">
    <property type="entry name" value="T2SS_GspF_dom"/>
</dbReference>
<organism evidence="8 9">
    <name type="scientific">Texcoconibacillus texcoconensis</name>
    <dbReference type="NCBI Taxonomy" id="1095777"/>
    <lineage>
        <taxon>Bacteria</taxon>
        <taxon>Bacillati</taxon>
        <taxon>Bacillota</taxon>
        <taxon>Bacilli</taxon>
        <taxon>Bacillales</taxon>
        <taxon>Bacillaceae</taxon>
        <taxon>Texcoconibacillus</taxon>
    </lineage>
</organism>
<dbReference type="PANTHER" id="PTHR35007:SF1">
    <property type="entry name" value="PILUS ASSEMBLY PROTEIN"/>
    <property type="match status" value="1"/>
</dbReference>
<evidence type="ECO:0000259" key="7">
    <source>
        <dbReference type="Pfam" id="PF00482"/>
    </source>
</evidence>
<proteinExistence type="predicted"/>
<dbReference type="Gene3D" id="1.20.81.30">
    <property type="entry name" value="Type II secretion system (T2SS), domain F"/>
    <property type="match status" value="1"/>
</dbReference>
<evidence type="ECO:0000256" key="3">
    <source>
        <dbReference type="ARBA" id="ARBA00022692"/>
    </source>
</evidence>
<name>A0A840QQ79_9BACI</name>
<feature type="transmembrane region" description="Helical" evidence="6">
    <location>
        <begin position="260"/>
        <end position="279"/>
    </location>
</feature>
<feature type="domain" description="Type II secretion system protein GspF" evidence="7">
    <location>
        <begin position="152"/>
        <end position="276"/>
    </location>
</feature>
<accession>A0A840QQ79</accession>
<dbReference type="PANTHER" id="PTHR35007">
    <property type="entry name" value="INTEGRAL MEMBRANE PROTEIN-RELATED"/>
    <property type="match status" value="1"/>
</dbReference>
<evidence type="ECO:0000256" key="6">
    <source>
        <dbReference type="SAM" id="Phobius"/>
    </source>
</evidence>
<comment type="subcellular location">
    <subcellularLocation>
        <location evidence="1">Cell membrane</location>
        <topology evidence="1">Multi-pass membrane protein</topology>
    </subcellularLocation>
</comment>
<comment type="caution">
    <text evidence="8">The sequence shown here is derived from an EMBL/GenBank/DDBJ whole genome shotgun (WGS) entry which is preliminary data.</text>
</comment>
<evidence type="ECO:0000256" key="1">
    <source>
        <dbReference type="ARBA" id="ARBA00004651"/>
    </source>
</evidence>
<evidence type="ECO:0000256" key="4">
    <source>
        <dbReference type="ARBA" id="ARBA00022989"/>
    </source>
</evidence>
<feature type="transmembrane region" description="Helical" evidence="6">
    <location>
        <begin position="100"/>
        <end position="128"/>
    </location>
</feature>
<keyword evidence="4 6" id="KW-1133">Transmembrane helix</keyword>
<gene>
    <name evidence="8" type="ORF">HNQ41_001670</name>
</gene>
<feature type="transmembrane region" description="Helical" evidence="6">
    <location>
        <begin position="291"/>
        <end position="311"/>
    </location>
</feature>
<keyword evidence="3 6" id="KW-0812">Transmembrane</keyword>
<sequence>MFVILALIFTLIFGFIGSFIVKRKKRYEKRIEKYLTKQDRNQGSSEDEEEGKEAKKPLEQLIIRLGRVFAGKKIANKWKEKLAQANMDIKAEHFIAKRMIYALFAGLFAFAINMTAMMIFFALIGYLLPVIQVNRKIKKRLSISETQLPQALGTMSSAMKSGFSFLQAMQLVGREMDDPIGTEFNRVIRQINLGTSMEDAFGQLLDRLPNQDMELMVNAVLVQRTTGGNLTEILEMMQETIRERVRFREELKSLTAQGRMSAIIISMLPVAIGLFLAFIDPEYFTPLLNHPVGWAMIGFGIISGLFGWFVIQKIVTIEV</sequence>
<evidence type="ECO:0000256" key="2">
    <source>
        <dbReference type="ARBA" id="ARBA00022475"/>
    </source>
</evidence>
<dbReference type="Pfam" id="PF00482">
    <property type="entry name" value="T2SSF"/>
    <property type="match status" value="1"/>
</dbReference>
<dbReference type="InterPro" id="IPR042094">
    <property type="entry name" value="T2SS_GspF_sf"/>
</dbReference>
<dbReference type="Proteomes" id="UP000551878">
    <property type="component" value="Unassembled WGS sequence"/>
</dbReference>
<dbReference type="EMBL" id="JACHHB010000006">
    <property type="protein sequence ID" value="MBB5173483.1"/>
    <property type="molecule type" value="Genomic_DNA"/>
</dbReference>
<evidence type="ECO:0000313" key="9">
    <source>
        <dbReference type="Proteomes" id="UP000551878"/>
    </source>
</evidence>